<comment type="caution">
    <text evidence="1">The sequence shown here is derived from an EMBL/GenBank/DDBJ whole genome shotgun (WGS) entry which is preliminary data.</text>
</comment>
<dbReference type="Proteomes" id="UP000615446">
    <property type="component" value="Unassembled WGS sequence"/>
</dbReference>
<dbReference type="EMBL" id="BLAL01000080">
    <property type="protein sequence ID" value="GES84437.1"/>
    <property type="molecule type" value="Genomic_DNA"/>
</dbReference>
<name>A0A8H3LEN0_9GLOM</name>
<evidence type="ECO:0000313" key="1">
    <source>
        <dbReference type="EMBL" id="GES84437.1"/>
    </source>
</evidence>
<accession>A0A8H3LEN0</accession>
<sequence length="122" mass="14810">MENKTFSQIFDRKEIQSNHRSCSIKKLKNDKMPKGRHARWIMDLQQLKFEENINRQEIDPRNKKELKTLNKKNNKIKYVKINKWHNAKYMKGQEYEELKDNEAILLLKLGKVTERNLLKKLN</sequence>
<proteinExistence type="predicted"/>
<organism evidence="1 2">
    <name type="scientific">Rhizophagus clarus</name>
    <dbReference type="NCBI Taxonomy" id="94130"/>
    <lineage>
        <taxon>Eukaryota</taxon>
        <taxon>Fungi</taxon>
        <taxon>Fungi incertae sedis</taxon>
        <taxon>Mucoromycota</taxon>
        <taxon>Glomeromycotina</taxon>
        <taxon>Glomeromycetes</taxon>
        <taxon>Glomerales</taxon>
        <taxon>Glomeraceae</taxon>
        <taxon>Rhizophagus</taxon>
    </lineage>
</organism>
<evidence type="ECO:0000313" key="2">
    <source>
        <dbReference type="Proteomes" id="UP000615446"/>
    </source>
</evidence>
<gene>
    <name evidence="1" type="ORF">RCL2_001155600</name>
</gene>
<reference evidence="1" key="1">
    <citation type="submission" date="2019-10" db="EMBL/GenBank/DDBJ databases">
        <title>Conservation and host-specific expression of non-tandemly repeated heterogenous ribosome RNA gene in arbuscular mycorrhizal fungi.</title>
        <authorList>
            <person name="Maeda T."/>
            <person name="Kobayashi Y."/>
            <person name="Nakagawa T."/>
            <person name="Ezawa T."/>
            <person name="Yamaguchi K."/>
            <person name="Bino T."/>
            <person name="Nishimoto Y."/>
            <person name="Shigenobu S."/>
            <person name="Kawaguchi M."/>
        </authorList>
    </citation>
    <scope>NUCLEOTIDE SEQUENCE</scope>
    <source>
        <strain evidence="1">HR1</strain>
    </source>
</reference>
<dbReference type="AlphaFoldDB" id="A0A8H3LEN0"/>
<protein>
    <submittedName>
        <fullName evidence="1">Uncharacterized protein</fullName>
    </submittedName>
</protein>